<dbReference type="GO" id="GO:0005524">
    <property type="term" value="F:ATP binding"/>
    <property type="evidence" value="ECO:0007669"/>
    <property type="project" value="UniProtKB-KW"/>
</dbReference>
<dbReference type="GO" id="GO:0009360">
    <property type="term" value="C:DNA polymerase III complex"/>
    <property type="evidence" value="ECO:0007669"/>
    <property type="project" value="InterPro"/>
</dbReference>
<evidence type="ECO:0000313" key="15">
    <source>
        <dbReference type="Proteomes" id="UP000198850"/>
    </source>
</evidence>
<keyword evidence="8 11" id="KW-0067">ATP-binding</keyword>
<evidence type="ECO:0000256" key="4">
    <source>
        <dbReference type="ARBA" id="ARBA00022705"/>
    </source>
</evidence>
<sequence>MENFIVSARKYRPATFETVVGQNHITGTLKNAIRNNQLAQAFLFCGPRGVGKTTCARILAKTINCTNLTAEVEACGTCESCVSFQTGHSFNFHELDAASNNSVDDIRSLIEQVRIPPQAGKYKIYIIDEVHMLSANAFNAFLKTLEEPPSYAIFILATTEKHKILPTILSRCQIFDFNRIQVDDISGLLNKIAIRENISVEADGLHIIAQKADGGLRDALSMFDQIVSYTNKNLTYKSVIDNLNILDYDYYFRLTQYLTSSDVSQTLVLFDEILNNGFDGNNFINGLASHLRNLLVAKDPQTVKLLEVSENIKQKYLTQSQQTQVSFILTALNLANQCDLTYKNSKNQRLQVELALIKMCHITSVLQLAQLPHTASTTATDLDQTKKKTSVIAESPAPQDTPDELPPPASGFSASAEMVSKPASAIPSIAALPKTIPIPDKSPSTDAIRIPAMPNLNTIHKIALKPNISGSPAAGTMIPSLTAMTNADGEIESDEPKYVFGEEREPFSFEELMVLWNEYTQKVKLENKINFYTILTTNEPVLTKPTEITVLITNTAQDSILQNELVDFLNFLRTRLKNFDVGIVTKKVESKIENRLYTSIERYQYLVEKNPKLEDLRKRFNLDLLP</sequence>
<gene>
    <name evidence="11" type="primary">dnaX</name>
    <name evidence="14" type="ORF">SAMN05443550_10221</name>
</gene>
<dbReference type="GO" id="GO:0006261">
    <property type="term" value="P:DNA-templated DNA replication"/>
    <property type="evidence" value="ECO:0007669"/>
    <property type="project" value="TreeGrafter"/>
</dbReference>
<dbReference type="STRING" id="425514.SAMN05443550_10221"/>
<comment type="subunit">
    <text evidence="11">DNA polymerase III contains a core (composed of alpha, epsilon and theta chains) that associates with a tau subunit. This core dimerizes to form the POLIII' complex. PolIII' associates with the gamma complex (composed of gamma, delta, delta', psi and chi chains) and with the beta chain to form the complete DNA polymerase III complex.</text>
</comment>
<dbReference type="OrthoDB" id="9810148at2"/>
<dbReference type="Gene3D" id="1.10.8.60">
    <property type="match status" value="1"/>
</dbReference>
<dbReference type="Proteomes" id="UP000198850">
    <property type="component" value="Unassembled WGS sequence"/>
</dbReference>
<dbReference type="GO" id="GO:0046872">
    <property type="term" value="F:metal ion binding"/>
    <property type="evidence" value="ECO:0007669"/>
    <property type="project" value="UniProtKB-KW"/>
</dbReference>
<keyword evidence="2 11" id="KW-0808">Transferase</keyword>
<dbReference type="InterPro" id="IPR003593">
    <property type="entry name" value="AAA+_ATPase"/>
</dbReference>
<dbReference type="InterPro" id="IPR001270">
    <property type="entry name" value="ClpA/B"/>
</dbReference>
<dbReference type="AlphaFoldDB" id="A0A1H3YHG2"/>
<dbReference type="Gene3D" id="1.20.272.10">
    <property type="match status" value="1"/>
</dbReference>
<evidence type="ECO:0000256" key="11">
    <source>
        <dbReference type="RuleBase" id="RU364063"/>
    </source>
</evidence>
<dbReference type="SUPFAM" id="SSF52540">
    <property type="entry name" value="P-loop containing nucleoside triphosphate hydrolases"/>
    <property type="match status" value="1"/>
</dbReference>
<dbReference type="InterPro" id="IPR045085">
    <property type="entry name" value="HLD_clamp_pol_III_gamma_tau"/>
</dbReference>
<comment type="function">
    <text evidence="11">DNA polymerase III is a complex, multichain enzyme responsible for most of the replicative synthesis in bacteria. This DNA polymerase also exhibits 3' to 5' exonuclease activity.</text>
</comment>
<organism evidence="14 15">
    <name type="scientific">Pedobacter hartonius</name>
    <dbReference type="NCBI Taxonomy" id="425514"/>
    <lineage>
        <taxon>Bacteria</taxon>
        <taxon>Pseudomonadati</taxon>
        <taxon>Bacteroidota</taxon>
        <taxon>Sphingobacteriia</taxon>
        <taxon>Sphingobacteriales</taxon>
        <taxon>Sphingobacteriaceae</taxon>
        <taxon>Pedobacter</taxon>
    </lineage>
</organism>
<dbReference type="Pfam" id="PF12169">
    <property type="entry name" value="DNA_pol3_gamma3"/>
    <property type="match status" value="1"/>
</dbReference>
<dbReference type="PANTHER" id="PTHR11669:SF0">
    <property type="entry name" value="PROTEIN STICHEL-LIKE 2"/>
    <property type="match status" value="1"/>
</dbReference>
<protein>
    <recommendedName>
        <fullName evidence="11">DNA polymerase III subunit gamma/tau</fullName>
        <ecNumber evidence="11">2.7.7.7</ecNumber>
    </recommendedName>
</protein>
<dbReference type="NCBIfam" id="NF011531">
    <property type="entry name" value="PRK14971.1"/>
    <property type="match status" value="1"/>
</dbReference>
<keyword evidence="4 11" id="KW-0235">DNA replication</keyword>
<dbReference type="FunFam" id="3.40.50.300:FF:000014">
    <property type="entry name" value="DNA polymerase III subunit gamma/tau"/>
    <property type="match status" value="1"/>
</dbReference>
<dbReference type="EMBL" id="FNRA01000002">
    <property type="protein sequence ID" value="SEA11030.1"/>
    <property type="molecule type" value="Genomic_DNA"/>
</dbReference>
<dbReference type="NCBIfam" id="NF004046">
    <property type="entry name" value="PRK05563.1"/>
    <property type="match status" value="1"/>
</dbReference>
<evidence type="ECO:0000256" key="3">
    <source>
        <dbReference type="ARBA" id="ARBA00022695"/>
    </source>
</evidence>
<keyword evidence="7" id="KW-0862">Zinc</keyword>
<dbReference type="InterPro" id="IPR050238">
    <property type="entry name" value="DNA_Rep/Repair_Clamp_Loader"/>
</dbReference>
<dbReference type="PRINTS" id="PR00300">
    <property type="entry name" value="CLPPROTEASEA"/>
</dbReference>
<dbReference type="GO" id="GO:0003887">
    <property type="term" value="F:DNA-directed DNA polymerase activity"/>
    <property type="evidence" value="ECO:0007669"/>
    <property type="project" value="UniProtKB-KW"/>
</dbReference>
<evidence type="ECO:0000256" key="7">
    <source>
        <dbReference type="ARBA" id="ARBA00022833"/>
    </source>
</evidence>
<feature type="domain" description="AAA+ ATPase" evidence="13">
    <location>
        <begin position="38"/>
        <end position="181"/>
    </location>
</feature>
<dbReference type="InterPro" id="IPR022754">
    <property type="entry name" value="DNA_pol_III_gamma-3"/>
</dbReference>
<keyword evidence="15" id="KW-1185">Reference proteome</keyword>
<keyword evidence="6 11" id="KW-0547">Nucleotide-binding</keyword>
<dbReference type="Gene3D" id="3.40.50.300">
    <property type="entry name" value="P-loop containing nucleotide triphosphate hydrolases"/>
    <property type="match status" value="1"/>
</dbReference>
<evidence type="ECO:0000256" key="10">
    <source>
        <dbReference type="ARBA" id="ARBA00049244"/>
    </source>
</evidence>
<dbReference type="GO" id="GO:0003677">
    <property type="term" value="F:DNA binding"/>
    <property type="evidence" value="ECO:0007669"/>
    <property type="project" value="InterPro"/>
</dbReference>
<evidence type="ECO:0000256" key="8">
    <source>
        <dbReference type="ARBA" id="ARBA00022840"/>
    </source>
</evidence>
<dbReference type="SUPFAM" id="SSF48019">
    <property type="entry name" value="post-AAA+ oligomerization domain-like"/>
    <property type="match status" value="1"/>
</dbReference>
<accession>A0A1H3YHG2</accession>
<evidence type="ECO:0000256" key="1">
    <source>
        <dbReference type="ARBA" id="ARBA00006360"/>
    </source>
</evidence>
<reference evidence="14 15" key="1">
    <citation type="submission" date="2016-10" db="EMBL/GenBank/DDBJ databases">
        <authorList>
            <person name="de Groot N.N."/>
        </authorList>
    </citation>
    <scope>NUCLEOTIDE SEQUENCE [LARGE SCALE GENOMIC DNA]</scope>
    <source>
        <strain evidence="14 15">DSM 19033</strain>
    </source>
</reference>
<dbReference type="InterPro" id="IPR027417">
    <property type="entry name" value="P-loop_NTPase"/>
</dbReference>
<dbReference type="RefSeq" id="WP_090555216.1">
    <property type="nucleotide sequence ID" value="NZ_FNRA01000002.1"/>
</dbReference>
<dbReference type="Pfam" id="PF13177">
    <property type="entry name" value="DNA_pol3_delta2"/>
    <property type="match status" value="1"/>
</dbReference>
<comment type="similarity">
    <text evidence="1 11">Belongs to the DnaX/STICHEL family.</text>
</comment>
<dbReference type="InterPro" id="IPR008921">
    <property type="entry name" value="DNA_pol3_clamp-load_cplx_C"/>
</dbReference>
<comment type="catalytic activity">
    <reaction evidence="10 11">
        <text>DNA(n) + a 2'-deoxyribonucleoside 5'-triphosphate = DNA(n+1) + diphosphate</text>
        <dbReference type="Rhea" id="RHEA:22508"/>
        <dbReference type="Rhea" id="RHEA-COMP:17339"/>
        <dbReference type="Rhea" id="RHEA-COMP:17340"/>
        <dbReference type="ChEBI" id="CHEBI:33019"/>
        <dbReference type="ChEBI" id="CHEBI:61560"/>
        <dbReference type="ChEBI" id="CHEBI:173112"/>
        <dbReference type="EC" id="2.7.7.7"/>
    </reaction>
</comment>
<dbReference type="InterPro" id="IPR012763">
    <property type="entry name" value="DNA_pol_III_sug/sutau_N"/>
</dbReference>
<dbReference type="CDD" id="cd00009">
    <property type="entry name" value="AAA"/>
    <property type="match status" value="1"/>
</dbReference>
<proteinExistence type="inferred from homology"/>
<dbReference type="SMART" id="SM00382">
    <property type="entry name" value="AAA"/>
    <property type="match status" value="1"/>
</dbReference>
<evidence type="ECO:0000256" key="9">
    <source>
        <dbReference type="ARBA" id="ARBA00022932"/>
    </source>
</evidence>
<keyword evidence="3 11" id="KW-0548">Nucleotidyltransferase</keyword>
<dbReference type="EC" id="2.7.7.7" evidence="11"/>
<evidence type="ECO:0000313" key="14">
    <source>
        <dbReference type="EMBL" id="SEA11030.1"/>
    </source>
</evidence>
<feature type="region of interest" description="Disordered" evidence="12">
    <location>
        <begin position="377"/>
        <end position="416"/>
    </location>
</feature>
<evidence type="ECO:0000256" key="12">
    <source>
        <dbReference type="SAM" id="MobiDB-lite"/>
    </source>
</evidence>
<keyword evidence="5" id="KW-0479">Metal-binding</keyword>
<dbReference type="FunFam" id="1.10.8.60:FF:000013">
    <property type="entry name" value="DNA polymerase III subunit gamma/tau"/>
    <property type="match status" value="1"/>
</dbReference>
<evidence type="ECO:0000256" key="6">
    <source>
        <dbReference type="ARBA" id="ARBA00022741"/>
    </source>
</evidence>
<dbReference type="CDD" id="cd18137">
    <property type="entry name" value="HLD_clamp_pol_III_gamma_tau"/>
    <property type="match status" value="1"/>
</dbReference>
<dbReference type="NCBIfam" id="TIGR02397">
    <property type="entry name" value="dnaX_nterm"/>
    <property type="match status" value="1"/>
</dbReference>
<evidence type="ECO:0000256" key="5">
    <source>
        <dbReference type="ARBA" id="ARBA00022723"/>
    </source>
</evidence>
<evidence type="ECO:0000259" key="13">
    <source>
        <dbReference type="SMART" id="SM00382"/>
    </source>
</evidence>
<name>A0A1H3YHG2_9SPHI</name>
<dbReference type="PANTHER" id="PTHR11669">
    <property type="entry name" value="REPLICATION FACTOR C / DNA POLYMERASE III GAMMA-TAU SUBUNIT"/>
    <property type="match status" value="1"/>
</dbReference>
<keyword evidence="9 11" id="KW-0239">DNA-directed DNA polymerase</keyword>
<dbReference type="Pfam" id="PF22608">
    <property type="entry name" value="DNAX_ATPase_lid"/>
    <property type="match status" value="1"/>
</dbReference>
<evidence type="ECO:0000256" key="2">
    <source>
        <dbReference type="ARBA" id="ARBA00022679"/>
    </source>
</evidence>